<dbReference type="AlphaFoldDB" id="A0A0P7KLB6"/>
<dbReference type="OrthoDB" id="9804504at2"/>
<organism evidence="1 2">
    <name type="scientific">Aliiroseovarius crassostreae</name>
    <dbReference type="NCBI Taxonomy" id="154981"/>
    <lineage>
        <taxon>Bacteria</taxon>
        <taxon>Pseudomonadati</taxon>
        <taxon>Pseudomonadota</taxon>
        <taxon>Alphaproteobacteria</taxon>
        <taxon>Rhodobacterales</taxon>
        <taxon>Paracoccaceae</taxon>
        <taxon>Aliiroseovarius</taxon>
    </lineage>
</organism>
<dbReference type="STRING" id="154981.AKJ29_01160"/>
<gene>
    <name evidence="1" type="ORF">AKJ29_01160</name>
</gene>
<name>A0A0P7KLB6_9RHOB</name>
<dbReference type="Proteomes" id="UP000050471">
    <property type="component" value="Unassembled WGS sequence"/>
</dbReference>
<evidence type="ECO:0000313" key="2">
    <source>
        <dbReference type="Proteomes" id="UP000050471"/>
    </source>
</evidence>
<dbReference type="SUPFAM" id="SSF52540">
    <property type="entry name" value="P-loop containing nucleoside triphosphate hydrolases"/>
    <property type="match status" value="1"/>
</dbReference>
<proteinExistence type="predicted"/>
<sequence length="278" mass="32186">MGPMNLQPHLPRNRNDSIALLHGLPRSGTSLLGMLLAGHPDISYRYQPLVSYEYRDRLGEYLGHDGLEALATELRTTQDPFIRQWRREDLDTHIQSVSRRSAPVMLIKQVRFHNHLNDWMRAPRAQLILLNRKSEDLIASQLTAFAELGQYELTENTWRRAEQKNGNDENSFYGYEKIAEFREISSLLKARYPSRVLSLNYEDLVTNPKAVLAQIFDFLQLEPAGQVTRLVDYLMESTETAPAGAYQKRRRIAPRSKPYAPKIEEIRQIIRDEEGHQS</sequence>
<protein>
    <submittedName>
        <fullName evidence="1">Uncharacterized protein</fullName>
    </submittedName>
</protein>
<evidence type="ECO:0000313" key="1">
    <source>
        <dbReference type="EMBL" id="KPN62783.1"/>
    </source>
</evidence>
<dbReference type="RefSeq" id="WP_055191178.1">
    <property type="nucleotide sequence ID" value="NZ_FPBS01000024.1"/>
</dbReference>
<dbReference type="Gene3D" id="3.40.50.300">
    <property type="entry name" value="P-loop containing nucleotide triphosphate hydrolases"/>
    <property type="match status" value="1"/>
</dbReference>
<accession>A0A0P7KLB6</accession>
<dbReference type="Pfam" id="PF13469">
    <property type="entry name" value="Sulfotransfer_3"/>
    <property type="match status" value="1"/>
</dbReference>
<dbReference type="InterPro" id="IPR027417">
    <property type="entry name" value="P-loop_NTPase"/>
</dbReference>
<comment type="caution">
    <text evidence="1">The sequence shown here is derived from an EMBL/GenBank/DDBJ whole genome shotgun (WGS) entry which is preliminary data.</text>
</comment>
<keyword evidence="2" id="KW-1185">Reference proteome</keyword>
<reference evidence="1 2" key="1">
    <citation type="submission" date="2015-09" db="EMBL/GenBank/DDBJ databases">
        <title>Draft genome sequence of Aliiroseovarius crassostreae CV919-312TSm, the causative agent of Roseovarius Oyster Disease (formerly Juvenile Oyster Disease).</title>
        <authorList>
            <person name="Kessner L."/>
            <person name="Spinard E."/>
            <person name="Nelson D."/>
        </authorList>
    </citation>
    <scope>NUCLEOTIDE SEQUENCE [LARGE SCALE GENOMIC DNA]</scope>
    <source>
        <strain evidence="1 2">CV919-312</strain>
    </source>
</reference>
<dbReference type="EMBL" id="LKBA01000010">
    <property type="protein sequence ID" value="KPN62783.1"/>
    <property type="molecule type" value="Genomic_DNA"/>
</dbReference>